<keyword evidence="5" id="KW-0539">Nucleus</keyword>
<accession>A0ABC8VBF9</accession>
<dbReference type="InterPro" id="IPR016177">
    <property type="entry name" value="DNA-bd_dom_sf"/>
</dbReference>
<dbReference type="Gene3D" id="3.30.730.10">
    <property type="entry name" value="AP2/ERF domain"/>
    <property type="match status" value="1"/>
</dbReference>
<evidence type="ECO:0000256" key="2">
    <source>
        <dbReference type="ARBA" id="ARBA00023015"/>
    </source>
</evidence>
<evidence type="ECO:0000256" key="5">
    <source>
        <dbReference type="ARBA" id="ARBA00023242"/>
    </source>
</evidence>
<dbReference type="SMART" id="SM00380">
    <property type="entry name" value="AP2"/>
    <property type="match status" value="1"/>
</dbReference>
<evidence type="ECO:0000256" key="1">
    <source>
        <dbReference type="ARBA" id="ARBA00004123"/>
    </source>
</evidence>
<dbReference type="PANTHER" id="PTHR31190">
    <property type="entry name" value="DNA-BINDING DOMAIN"/>
    <property type="match status" value="1"/>
</dbReference>
<dbReference type="GO" id="GO:0003677">
    <property type="term" value="F:DNA binding"/>
    <property type="evidence" value="ECO:0007669"/>
    <property type="project" value="UniProtKB-KW"/>
</dbReference>
<evidence type="ECO:0000259" key="7">
    <source>
        <dbReference type="PROSITE" id="PS51032"/>
    </source>
</evidence>
<dbReference type="Pfam" id="PF00847">
    <property type="entry name" value="AP2"/>
    <property type="match status" value="1"/>
</dbReference>
<evidence type="ECO:0000256" key="4">
    <source>
        <dbReference type="ARBA" id="ARBA00023163"/>
    </source>
</evidence>
<reference evidence="9" key="1">
    <citation type="submission" date="2024-06" db="EMBL/GenBank/DDBJ databases">
        <authorList>
            <person name="Ryan C."/>
        </authorList>
    </citation>
    <scope>NUCLEOTIDE SEQUENCE [LARGE SCALE GENOMIC DNA]</scope>
</reference>
<organism evidence="8 9">
    <name type="scientific">Urochloa decumbens</name>
    <dbReference type="NCBI Taxonomy" id="240449"/>
    <lineage>
        <taxon>Eukaryota</taxon>
        <taxon>Viridiplantae</taxon>
        <taxon>Streptophyta</taxon>
        <taxon>Embryophyta</taxon>
        <taxon>Tracheophyta</taxon>
        <taxon>Spermatophyta</taxon>
        <taxon>Magnoliopsida</taxon>
        <taxon>Liliopsida</taxon>
        <taxon>Poales</taxon>
        <taxon>Poaceae</taxon>
        <taxon>PACMAD clade</taxon>
        <taxon>Panicoideae</taxon>
        <taxon>Panicodae</taxon>
        <taxon>Paniceae</taxon>
        <taxon>Melinidinae</taxon>
        <taxon>Urochloa</taxon>
    </lineage>
</organism>
<dbReference type="CDD" id="cd00018">
    <property type="entry name" value="AP2"/>
    <property type="match status" value="1"/>
</dbReference>
<feature type="compositionally biased region" description="Pro residues" evidence="6">
    <location>
        <begin position="124"/>
        <end position="136"/>
    </location>
</feature>
<keyword evidence="3" id="KW-0238">DNA-binding</keyword>
<dbReference type="PANTHER" id="PTHR31190:SF473">
    <property type="entry name" value="OS05G0437100 PROTEIN"/>
    <property type="match status" value="1"/>
</dbReference>
<dbReference type="Proteomes" id="UP001497457">
    <property type="component" value="Chromosome 1b"/>
</dbReference>
<dbReference type="GO" id="GO:0005634">
    <property type="term" value="C:nucleus"/>
    <property type="evidence" value="ECO:0007669"/>
    <property type="project" value="UniProtKB-SubCell"/>
</dbReference>
<dbReference type="SUPFAM" id="SSF54171">
    <property type="entry name" value="DNA-binding domain"/>
    <property type="match status" value="1"/>
</dbReference>
<evidence type="ECO:0000313" key="8">
    <source>
        <dbReference type="EMBL" id="CAL4887436.1"/>
    </source>
</evidence>
<sequence>MRPPRSSTVPTVALRQETEAAAIVATLAQVIAGGHGATTTPQPKTSTAPSLVVPPCPSTTAVGCLCHRWYVGQSACEGETSTSAHIASASAVQDRTVPAQCLVPLPTQAQMASRWLQGTEERMPPPPPPPPPPPSLPRHRYRGVRRRPSGKWAAEIRDPKKAVRVWLGTFLTPEGTAHAYDAAALRLHGSRAKLNFPEHAWSLRHLPASSGEDRTMDRWPCPEMVRRDNGRFLSSWDIGTSSASPMATCSTAPVDADLLCGSHGTDNSRTQDAGSGMEKNDSARQS</sequence>
<feature type="region of interest" description="Disordered" evidence="6">
    <location>
        <begin position="258"/>
        <end position="286"/>
    </location>
</feature>
<dbReference type="FunFam" id="3.30.730.10:FF:000001">
    <property type="entry name" value="Ethylene-responsive transcription factor 2"/>
    <property type="match status" value="1"/>
</dbReference>
<feature type="region of interest" description="Disordered" evidence="6">
    <location>
        <begin position="119"/>
        <end position="151"/>
    </location>
</feature>
<feature type="compositionally biased region" description="Polar residues" evidence="6">
    <location>
        <begin position="264"/>
        <end position="273"/>
    </location>
</feature>
<protein>
    <recommendedName>
        <fullName evidence="7">AP2/ERF domain-containing protein</fullName>
    </recommendedName>
</protein>
<feature type="compositionally biased region" description="Basic residues" evidence="6">
    <location>
        <begin position="137"/>
        <end position="149"/>
    </location>
</feature>
<evidence type="ECO:0000256" key="3">
    <source>
        <dbReference type="ARBA" id="ARBA00023125"/>
    </source>
</evidence>
<keyword evidence="4" id="KW-0804">Transcription</keyword>
<proteinExistence type="predicted"/>
<dbReference type="InterPro" id="IPR001471">
    <property type="entry name" value="AP2/ERF_dom"/>
</dbReference>
<name>A0ABC8VBF9_9POAL</name>
<dbReference type="AlphaFoldDB" id="A0ABC8VBF9"/>
<evidence type="ECO:0000256" key="6">
    <source>
        <dbReference type="SAM" id="MobiDB-lite"/>
    </source>
</evidence>
<dbReference type="InterPro" id="IPR036955">
    <property type="entry name" value="AP2/ERF_dom_sf"/>
</dbReference>
<reference evidence="8 9" key="2">
    <citation type="submission" date="2024-10" db="EMBL/GenBank/DDBJ databases">
        <authorList>
            <person name="Ryan C."/>
        </authorList>
    </citation>
    <scope>NUCLEOTIDE SEQUENCE [LARGE SCALE GENOMIC DNA]</scope>
</reference>
<dbReference type="EMBL" id="OZ075111">
    <property type="protein sequence ID" value="CAL4887436.1"/>
    <property type="molecule type" value="Genomic_DNA"/>
</dbReference>
<keyword evidence="9" id="KW-1185">Reference proteome</keyword>
<feature type="domain" description="AP2/ERF" evidence="7">
    <location>
        <begin position="140"/>
        <end position="197"/>
    </location>
</feature>
<dbReference type="InterPro" id="IPR044808">
    <property type="entry name" value="ERF_plant"/>
</dbReference>
<dbReference type="PROSITE" id="PS51032">
    <property type="entry name" value="AP2_ERF"/>
    <property type="match status" value="1"/>
</dbReference>
<dbReference type="PRINTS" id="PR00367">
    <property type="entry name" value="ETHRSPELEMNT"/>
</dbReference>
<keyword evidence="2" id="KW-0805">Transcription regulation</keyword>
<gene>
    <name evidence="8" type="ORF">URODEC1_LOCUS1728</name>
</gene>
<comment type="subcellular location">
    <subcellularLocation>
        <location evidence="1">Nucleus</location>
    </subcellularLocation>
</comment>
<evidence type="ECO:0000313" key="9">
    <source>
        <dbReference type="Proteomes" id="UP001497457"/>
    </source>
</evidence>